<organism evidence="2 3">
    <name type="scientific">Candidatus Komeilibacteria bacterium CG_4_9_14_0_8_um_filter_36_9</name>
    <dbReference type="NCBI Taxonomy" id="1974473"/>
    <lineage>
        <taxon>Bacteria</taxon>
        <taxon>Candidatus Komeiliibacteriota</taxon>
    </lineage>
</organism>
<evidence type="ECO:0000313" key="3">
    <source>
        <dbReference type="Proteomes" id="UP000230136"/>
    </source>
</evidence>
<proteinExistence type="predicted"/>
<dbReference type="InterPro" id="IPR000305">
    <property type="entry name" value="GIY-YIG_endonuc"/>
</dbReference>
<dbReference type="PROSITE" id="PS50164">
    <property type="entry name" value="GIY_YIG"/>
    <property type="match status" value="1"/>
</dbReference>
<gene>
    <name evidence="2" type="ORF">CO073_02015</name>
</gene>
<evidence type="ECO:0000313" key="2">
    <source>
        <dbReference type="EMBL" id="PJC01959.1"/>
    </source>
</evidence>
<dbReference type="SUPFAM" id="SSF82771">
    <property type="entry name" value="GIY-YIG endonuclease"/>
    <property type="match status" value="1"/>
</dbReference>
<reference evidence="3" key="1">
    <citation type="submission" date="2017-09" db="EMBL/GenBank/DDBJ databases">
        <title>Depth-based differentiation of microbial function through sediment-hosted aquifers and enrichment of novel symbionts in the deep terrestrial subsurface.</title>
        <authorList>
            <person name="Probst A.J."/>
            <person name="Ladd B."/>
            <person name="Jarett J.K."/>
            <person name="Geller-Mcgrath D.E."/>
            <person name="Sieber C.M.K."/>
            <person name="Emerson J.B."/>
            <person name="Anantharaman K."/>
            <person name="Thomas B.C."/>
            <person name="Malmstrom R."/>
            <person name="Stieglmeier M."/>
            <person name="Klingl A."/>
            <person name="Woyke T."/>
            <person name="Ryan C.M."/>
            <person name="Banfield J.F."/>
        </authorList>
    </citation>
    <scope>NUCLEOTIDE SEQUENCE [LARGE SCALE GENOMIC DNA]</scope>
</reference>
<dbReference type="AlphaFoldDB" id="A0A2M8DRE2"/>
<dbReference type="CDD" id="cd10449">
    <property type="entry name" value="GIY-YIG_SLX1_like"/>
    <property type="match status" value="1"/>
</dbReference>
<protein>
    <recommendedName>
        <fullName evidence="1">GIY-YIG domain-containing protein</fullName>
    </recommendedName>
</protein>
<feature type="domain" description="GIY-YIG" evidence="1">
    <location>
        <begin position="1"/>
        <end position="78"/>
    </location>
</feature>
<accession>A0A2M8DRE2</accession>
<dbReference type="EMBL" id="PFSY01000088">
    <property type="protein sequence ID" value="PJC01959.1"/>
    <property type="molecule type" value="Genomic_DNA"/>
</dbReference>
<dbReference type="InterPro" id="IPR035901">
    <property type="entry name" value="GIY-YIG_endonuc_sf"/>
</dbReference>
<dbReference type="Proteomes" id="UP000230136">
    <property type="component" value="Unassembled WGS sequence"/>
</dbReference>
<comment type="caution">
    <text evidence="2">The sequence shown here is derived from an EMBL/GenBank/DDBJ whole genome shotgun (WGS) entry which is preliminary data.</text>
</comment>
<dbReference type="Pfam" id="PF01541">
    <property type="entry name" value="GIY-YIG"/>
    <property type="match status" value="1"/>
</dbReference>
<name>A0A2M8DRE2_9BACT</name>
<evidence type="ECO:0000259" key="1">
    <source>
        <dbReference type="PROSITE" id="PS50164"/>
    </source>
</evidence>
<dbReference type="Gene3D" id="3.40.1440.10">
    <property type="entry name" value="GIY-YIG endonuclease"/>
    <property type="match status" value="1"/>
</dbReference>
<sequence>MFITCILQSQKTQKYYVGCTKDLNKRLVRHNSGQVKSTKHGIPWTIVYQERLDTLGLARKRENEIKKYKGGILFKKLIS</sequence>